<name>A0A543CRJ0_9ACTN</name>
<dbReference type="RefSeq" id="WP_141958641.1">
    <property type="nucleotide sequence ID" value="NZ_VFOZ01000001.1"/>
</dbReference>
<dbReference type="AlphaFoldDB" id="A0A543CRJ0"/>
<sequence>MRGPRLASVVERRLLVNYRVDPGIAAGLLPAPLRPQEINGWAVAGICLIRLGQVRPAWMPGASGVRSENAAHRIAVEWDGPMGRRTGVYIPRRDSDSLVGVAAGGRVFPGRLRRAVFDVRETAEDFDVSLAARDGTTRVSVAARLAGRLTGSALFAGLDEASRFFRDGSVGFSPGRNGVKLDGVALHAGSWRVEPLEIRRVTSSFFDDPERFPRGSATLDCALLMRDLPVTWQPVAPAKVDVLPARSRGEKRRTS</sequence>
<organism evidence="1 2">
    <name type="scientific">Actinoallomurus bryophytorum</name>
    <dbReference type="NCBI Taxonomy" id="1490222"/>
    <lineage>
        <taxon>Bacteria</taxon>
        <taxon>Bacillati</taxon>
        <taxon>Actinomycetota</taxon>
        <taxon>Actinomycetes</taxon>
        <taxon>Streptosporangiales</taxon>
        <taxon>Thermomonosporaceae</taxon>
        <taxon>Actinoallomurus</taxon>
    </lineage>
</organism>
<keyword evidence="2" id="KW-1185">Reference proteome</keyword>
<dbReference type="InterPro" id="IPR018644">
    <property type="entry name" value="DUF2071"/>
</dbReference>
<dbReference type="SUPFAM" id="SSF160104">
    <property type="entry name" value="Acetoacetate decarboxylase-like"/>
    <property type="match status" value="1"/>
</dbReference>
<protein>
    <submittedName>
        <fullName evidence="1">Uncharacterized protein DUF2071</fullName>
    </submittedName>
</protein>
<accession>A0A543CRJ0</accession>
<dbReference type="Proteomes" id="UP000316096">
    <property type="component" value="Unassembled WGS sequence"/>
</dbReference>
<comment type="caution">
    <text evidence="1">The sequence shown here is derived from an EMBL/GenBank/DDBJ whole genome shotgun (WGS) entry which is preliminary data.</text>
</comment>
<evidence type="ECO:0000313" key="1">
    <source>
        <dbReference type="EMBL" id="TQL99668.1"/>
    </source>
</evidence>
<dbReference type="Pfam" id="PF09844">
    <property type="entry name" value="DUF2071"/>
    <property type="match status" value="1"/>
</dbReference>
<proteinExistence type="predicted"/>
<evidence type="ECO:0000313" key="2">
    <source>
        <dbReference type="Proteomes" id="UP000316096"/>
    </source>
</evidence>
<dbReference type="OrthoDB" id="5492672at2"/>
<dbReference type="EMBL" id="VFOZ01000001">
    <property type="protein sequence ID" value="TQL99668.1"/>
    <property type="molecule type" value="Genomic_DNA"/>
</dbReference>
<dbReference type="InterPro" id="IPR023375">
    <property type="entry name" value="ADC_dom_sf"/>
</dbReference>
<gene>
    <name evidence="1" type="ORF">FB559_5366</name>
</gene>
<reference evidence="1 2" key="1">
    <citation type="submission" date="2019-06" db="EMBL/GenBank/DDBJ databases">
        <title>Sequencing the genomes of 1000 actinobacteria strains.</title>
        <authorList>
            <person name="Klenk H.-P."/>
        </authorList>
    </citation>
    <scope>NUCLEOTIDE SEQUENCE [LARGE SCALE GENOMIC DNA]</scope>
    <source>
        <strain evidence="1 2">DSM 102200</strain>
    </source>
</reference>